<proteinExistence type="predicted"/>
<accession>A0A8X6Q9Y9</accession>
<evidence type="ECO:0000313" key="1">
    <source>
        <dbReference type="EMBL" id="GFU13586.1"/>
    </source>
</evidence>
<organism evidence="1 2">
    <name type="scientific">Nephila pilipes</name>
    <name type="common">Giant wood spider</name>
    <name type="synonym">Nephila maculata</name>
    <dbReference type="NCBI Taxonomy" id="299642"/>
    <lineage>
        <taxon>Eukaryota</taxon>
        <taxon>Metazoa</taxon>
        <taxon>Ecdysozoa</taxon>
        <taxon>Arthropoda</taxon>
        <taxon>Chelicerata</taxon>
        <taxon>Arachnida</taxon>
        <taxon>Araneae</taxon>
        <taxon>Araneomorphae</taxon>
        <taxon>Entelegynae</taxon>
        <taxon>Araneoidea</taxon>
        <taxon>Nephilidae</taxon>
        <taxon>Nephila</taxon>
    </lineage>
</organism>
<comment type="caution">
    <text evidence="1">The sequence shown here is derived from an EMBL/GenBank/DDBJ whole genome shotgun (WGS) entry which is preliminary data.</text>
</comment>
<protein>
    <submittedName>
        <fullName evidence="1">Uncharacterized protein</fullName>
    </submittedName>
</protein>
<dbReference type="Proteomes" id="UP000887013">
    <property type="component" value="Unassembled WGS sequence"/>
</dbReference>
<dbReference type="EMBL" id="BMAW01125701">
    <property type="protein sequence ID" value="GFU13586.1"/>
    <property type="molecule type" value="Genomic_DNA"/>
</dbReference>
<sequence>MVVFPLKKNNALIFNASLPGKASRYHRYIYACVAEFLKKDKTGETVKYKRIFVEEVNTLVTHTRRKVQLNIMGPDVTFGGCAHAPTGPCKL</sequence>
<gene>
    <name evidence="1" type="ORF">NPIL_428991</name>
</gene>
<evidence type="ECO:0000313" key="2">
    <source>
        <dbReference type="Proteomes" id="UP000887013"/>
    </source>
</evidence>
<name>A0A8X6Q9Y9_NEPPI</name>
<dbReference type="AlphaFoldDB" id="A0A8X6Q9Y9"/>
<reference evidence="1" key="1">
    <citation type="submission" date="2020-08" db="EMBL/GenBank/DDBJ databases">
        <title>Multicomponent nature underlies the extraordinary mechanical properties of spider dragline silk.</title>
        <authorList>
            <person name="Kono N."/>
            <person name="Nakamura H."/>
            <person name="Mori M."/>
            <person name="Yoshida Y."/>
            <person name="Ohtoshi R."/>
            <person name="Malay A.D."/>
            <person name="Moran D.A.P."/>
            <person name="Tomita M."/>
            <person name="Numata K."/>
            <person name="Arakawa K."/>
        </authorList>
    </citation>
    <scope>NUCLEOTIDE SEQUENCE</scope>
</reference>
<keyword evidence="2" id="KW-1185">Reference proteome</keyword>